<keyword evidence="3" id="KW-0223">Dioxygenase</keyword>
<evidence type="ECO:0000256" key="1">
    <source>
        <dbReference type="ARBA" id="ARBA00001954"/>
    </source>
</evidence>
<gene>
    <name evidence="7" type="ORF">HRUBRA_01881</name>
</gene>
<dbReference type="SUPFAM" id="SSF51197">
    <property type="entry name" value="Clavaminate synthase-like"/>
    <property type="match status" value="1"/>
</dbReference>
<dbReference type="PROSITE" id="PS51184">
    <property type="entry name" value="JMJC"/>
    <property type="match status" value="1"/>
</dbReference>
<dbReference type="Pfam" id="PF20514">
    <property type="entry name" value="WHD_ROXA"/>
    <property type="match status" value="1"/>
</dbReference>
<comment type="caution">
    <text evidence="7">The sequence shown here is derived from an EMBL/GenBank/DDBJ whole genome shotgun (WGS) entry which is preliminary data.</text>
</comment>
<keyword evidence="5" id="KW-0408">Iron</keyword>
<dbReference type="GO" id="GO:0016706">
    <property type="term" value="F:2-oxoglutarate-dependent dioxygenase activity"/>
    <property type="evidence" value="ECO:0007669"/>
    <property type="project" value="TreeGrafter"/>
</dbReference>
<keyword evidence="2" id="KW-0479">Metal-binding</keyword>
<dbReference type="STRING" id="1265313.HRUBRA_01881"/>
<dbReference type="eggNOG" id="COG2850">
    <property type="taxonomic scope" value="Bacteria"/>
</dbReference>
<dbReference type="EMBL" id="AUVB01000054">
    <property type="protein sequence ID" value="KGE03502.1"/>
    <property type="molecule type" value="Genomic_DNA"/>
</dbReference>
<organism evidence="7 8">
    <name type="scientific">Pseudohaliea rubra DSM 19751</name>
    <dbReference type="NCBI Taxonomy" id="1265313"/>
    <lineage>
        <taxon>Bacteria</taxon>
        <taxon>Pseudomonadati</taxon>
        <taxon>Pseudomonadota</taxon>
        <taxon>Gammaproteobacteria</taxon>
        <taxon>Cellvibrionales</taxon>
        <taxon>Halieaceae</taxon>
        <taxon>Pseudohaliea</taxon>
    </lineage>
</organism>
<accession>A0A095VPV6</accession>
<evidence type="ECO:0000313" key="8">
    <source>
        <dbReference type="Proteomes" id="UP000029640"/>
    </source>
</evidence>
<sequence length="376" mass="41807">MAPEPLAIDWEAFLARDWQQRPRLFRGALPAFAPPLDGDDLAGLAMEPDAEARIVERAPDGWRQTDGPFAPEDFHRDHPWTLLVQGVDRWSPAVAALLDTLAPIPRWRIEDVMVSWATDGGSVGPHYDNYDVFLLQGSGRRRWHLGGYCDRDCALLPHPTLRLLADFETRQEYLLECGDILYLPPRIAHWGIAEGPCTTYSLGLRAPRLNDMVSRWADRALESLDNELFYQDRHLEPARRAGEIRSRDLERARLQLQAALDQLEDNDWFGELVTENPHVEAPGEEEIDAALRRLADAEAVVSPRPGARIAWQADGDDLLVFTNGCALRVAGGLRDGVLELAAGKALAGNQLATLLATADGERLLAHCLEEGAIDVD</sequence>
<dbReference type="PATRIC" id="fig|1265313.6.peg.1860"/>
<proteinExistence type="predicted"/>
<evidence type="ECO:0000313" key="7">
    <source>
        <dbReference type="EMBL" id="KGE03502.1"/>
    </source>
</evidence>
<dbReference type="Gene3D" id="2.60.120.650">
    <property type="entry name" value="Cupin"/>
    <property type="match status" value="1"/>
</dbReference>
<dbReference type="GO" id="GO:0046872">
    <property type="term" value="F:metal ion binding"/>
    <property type="evidence" value="ECO:0007669"/>
    <property type="project" value="UniProtKB-KW"/>
</dbReference>
<evidence type="ECO:0000256" key="4">
    <source>
        <dbReference type="ARBA" id="ARBA00023002"/>
    </source>
</evidence>
<reference evidence="7 8" key="1">
    <citation type="journal article" date="2014" name="Genome Announc.">
        <title>Genome Sequence of Gammaproteobacterial Pseudohaliea rubra Type Strain DSM 19751, Isolated from Coastal Seawater of the Mediterranean Sea.</title>
        <authorList>
            <person name="Spring S."/>
            <person name="Fiebig A."/>
            <person name="Riedel T."/>
            <person name="Goker M."/>
            <person name="Klenk H.P."/>
        </authorList>
    </citation>
    <scope>NUCLEOTIDE SEQUENCE [LARGE SCALE GENOMIC DNA]</scope>
    <source>
        <strain evidence="7 8">DSM 19751</strain>
    </source>
</reference>
<dbReference type="Gene3D" id="3.40.366.30">
    <property type="entry name" value="50S ribosomal protein L16 arginine hydroxylase, Chain A, Domain 2"/>
    <property type="match status" value="1"/>
</dbReference>
<feature type="domain" description="JmjC" evidence="6">
    <location>
        <begin position="93"/>
        <end position="221"/>
    </location>
</feature>
<dbReference type="InterPro" id="IPR003347">
    <property type="entry name" value="JmjC_dom"/>
</dbReference>
<dbReference type="Proteomes" id="UP000029640">
    <property type="component" value="Unassembled WGS sequence"/>
</dbReference>
<dbReference type="PANTHER" id="PTHR13096:SF8">
    <property type="entry name" value="RIBOSOMAL OXYGENASE 1"/>
    <property type="match status" value="1"/>
</dbReference>
<dbReference type="HOGENOM" id="CLU_039125_1_0_6"/>
<dbReference type="InterPro" id="IPR046799">
    <property type="entry name" value="ROXA-like_wH"/>
</dbReference>
<protein>
    <recommendedName>
        <fullName evidence="6">JmjC domain-containing protein</fullName>
    </recommendedName>
</protein>
<evidence type="ECO:0000259" key="6">
    <source>
        <dbReference type="PROSITE" id="PS51184"/>
    </source>
</evidence>
<evidence type="ECO:0000256" key="3">
    <source>
        <dbReference type="ARBA" id="ARBA00022964"/>
    </source>
</evidence>
<keyword evidence="4" id="KW-0560">Oxidoreductase</keyword>
<dbReference type="InterPro" id="IPR039994">
    <property type="entry name" value="NO66-like"/>
</dbReference>
<dbReference type="RefSeq" id="WP_035513450.1">
    <property type="nucleotide sequence ID" value="NZ_KN234745.1"/>
</dbReference>
<evidence type="ECO:0000256" key="5">
    <source>
        <dbReference type="ARBA" id="ARBA00023004"/>
    </source>
</evidence>
<name>A0A095VPV6_9GAMM</name>
<dbReference type="AlphaFoldDB" id="A0A095VPV6"/>
<comment type="cofactor">
    <cofactor evidence="1">
        <name>Fe(2+)</name>
        <dbReference type="ChEBI" id="CHEBI:29033"/>
    </cofactor>
</comment>
<keyword evidence="8" id="KW-1185">Reference proteome</keyword>
<evidence type="ECO:0000256" key="2">
    <source>
        <dbReference type="ARBA" id="ARBA00022723"/>
    </source>
</evidence>
<dbReference type="Pfam" id="PF08007">
    <property type="entry name" value="JmjC_2"/>
    <property type="match status" value="1"/>
</dbReference>
<dbReference type="PANTHER" id="PTHR13096">
    <property type="entry name" value="MINA53 MYC INDUCED NUCLEAR ANTIGEN"/>
    <property type="match status" value="1"/>
</dbReference>